<protein>
    <submittedName>
        <fullName evidence="1">Uncharacterized protein</fullName>
    </submittedName>
</protein>
<gene>
    <name evidence="1" type="ORF">M9H77_03001</name>
</gene>
<evidence type="ECO:0000313" key="1">
    <source>
        <dbReference type="EMBL" id="KAI5681773.1"/>
    </source>
</evidence>
<organism evidence="1 2">
    <name type="scientific">Catharanthus roseus</name>
    <name type="common">Madagascar periwinkle</name>
    <name type="synonym">Vinca rosea</name>
    <dbReference type="NCBI Taxonomy" id="4058"/>
    <lineage>
        <taxon>Eukaryota</taxon>
        <taxon>Viridiplantae</taxon>
        <taxon>Streptophyta</taxon>
        <taxon>Embryophyta</taxon>
        <taxon>Tracheophyta</taxon>
        <taxon>Spermatophyta</taxon>
        <taxon>Magnoliopsida</taxon>
        <taxon>eudicotyledons</taxon>
        <taxon>Gunneridae</taxon>
        <taxon>Pentapetalae</taxon>
        <taxon>asterids</taxon>
        <taxon>lamiids</taxon>
        <taxon>Gentianales</taxon>
        <taxon>Apocynaceae</taxon>
        <taxon>Rauvolfioideae</taxon>
        <taxon>Vinceae</taxon>
        <taxon>Catharanthinae</taxon>
        <taxon>Catharanthus</taxon>
    </lineage>
</organism>
<comment type="caution">
    <text evidence="1">The sequence shown here is derived from an EMBL/GenBank/DDBJ whole genome shotgun (WGS) entry which is preliminary data.</text>
</comment>
<accession>A0ACC0C9W2</accession>
<dbReference type="EMBL" id="CM044701">
    <property type="protein sequence ID" value="KAI5681773.1"/>
    <property type="molecule type" value="Genomic_DNA"/>
</dbReference>
<reference evidence="2" key="1">
    <citation type="journal article" date="2023" name="Nat. Plants">
        <title>Single-cell RNA sequencing provides a high-resolution roadmap for understanding the multicellular compartmentation of specialized metabolism.</title>
        <authorList>
            <person name="Sun S."/>
            <person name="Shen X."/>
            <person name="Li Y."/>
            <person name="Li Y."/>
            <person name="Wang S."/>
            <person name="Li R."/>
            <person name="Zhang H."/>
            <person name="Shen G."/>
            <person name="Guo B."/>
            <person name="Wei J."/>
            <person name="Xu J."/>
            <person name="St-Pierre B."/>
            <person name="Chen S."/>
            <person name="Sun C."/>
        </authorList>
    </citation>
    <scope>NUCLEOTIDE SEQUENCE [LARGE SCALE GENOMIC DNA]</scope>
</reference>
<proteinExistence type="predicted"/>
<keyword evidence="2" id="KW-1185">Reference proteome</keyword>
<sequence>MRVLVWVWEYPEGMDPFTPILLWNASILFTPIFAESIYFDTRSCRLGARPAVRGRSLLPTPFDPLHLPATVGQPTSHSRRATIINRTAQVITFTTFNNFDYSWSGRNKAWIPLTKEDRLRERNPADFCSTKKTTLIGMKASSLQLDDEDDEADESYNPSDDGNDEADTATVQMDAF</sequence>
<evidence type="ECO:0000313" key="2">
    <source>
        <dbReference type="Proteomes" id="UP001060085"/>
    </source>
</evidence>
<dbReference type="Proteomes" id="UP001060085">
    <property type="component" value="Linkage Group LG01"/>
</dbReference>
<name>A0ACC0C9W2_CATRO</name>